<dbReference type="eggNOG" id="COG3439">
    <property type="taxonomic scope" value="Bacteria"/>
</dbReference>
<dbReference type="KEGG" id="hte:Hydth_1212"/>
<dbReference type="InterPro" id="IPR035923">
    <property type="entry name" value="TT1751-like_sf"/>
</dbReference>
<proteinExistence type="predicted"/>
<dbReference type="SUPFAM" id="SSF103247">
    <property type="entry name" value="TT1751-like"/>
    <property type="match status" value="1"/>
</dbReference>
<dbReference type="InterPro" id="IPR005180">
    <property type="entry name" value="DUF302"/>
</dbReference>
<feature type="domain" description="DUF302" evidence="1">
    <location>
        <begin position="35"/>
        <end position="95"/>
    </location>
</feature>
<name>D3DIM2_HYDTT</name>
<dbReference type="PANTHER" id="PTHR38342">
    <property type="entry name" value="SLR5037 PROTEIN"/>
    <property type="match status" value="1"/>
</dbReference>
<organism evidence="2 3">
    <name type="scientific">Hydrogenobacter thermophilus (strain DSM 6534 / IAM 12695 / TK-6)</name>
    <dbReference type="NCBI Taxonomy" id="608538"/>
    <lineage>
        <taxon>Bacteria</taxon>
        <taxon>Pseudomonadati</taxon>
        <taxon>Aquificota</taxon>
        <taxon>Aquificia</taxon>
        <taxon>Aquificales</taxon>
        <taxon>Aquificaceae</taxon>
        <taxon>Hydrogenobacter</taxon>
    </lineage>
</organism>
<dbReference type="STRING" id="608538.HTH_1220"/>
<keyword evidence="3" id="KW-1185">Reference proteome</keyword>
<dbReference type="AlphaFoldDB" id="D3DIM2"/>
<sequence>MLINVESKKSVEEIRSAIEEKAKSKGFGVMAIHEVTKILESKGVPINYQCLIIEVCSPKHASTMLQKNPYVSTAMPCRIAVIDQGDRRILSTIAPTAVLDMFNMPEEKALVEEVEKLMKEIMEEAS</sequence>
<dbReference type="CDD" id="cd14797">
    <property type="entry name" value="DUF302"/>
    <property type="match status" value="1"/>
</dbReference>
<dbReference type="PANTHER" id="PTHR38342:SF1">
    <property type="entry name" value="SLR5037 PROTEIN"/>
    <property type="match status" value="1"/>
</dbReference>
<dbReference type="PIRSF" id="PIRSF021774">
    <property type="entry name" value="UCP021774"/>
    <property type="match status" value="1"/>
</dbReference>
<dbReference type="Pfam" id="PF03625">
    <property type="entry name" value="DUF302"/>
    <property type="match status" value="1"/>
</dbReference>
<evidence type="ECO:0000313" key="3">
    <source>
        <dbReference type="Proteomes" id="UP000002574"/>
    </source>
</evidence>
<dbReference type="OrthoDB" id="9791067at2"/>
<dbReference type="EMBL" id="AP011112">
    <property type="protein sequence ID" value="BAI69674.1"/>
    <property type="molecule type" value="Genomic_DNA"/>
</dbReference>
<dbReference type="InterPro" id="IPR016796">
    <property type="entry name" value="UCP021774"/>
</dbReference>
<dbReference type="KEGG" id="hth:HTH_1220"/>
<evidence type="ECO:0000259" key="1">
    <source>
        <dbReference type="Pfam" id="PF03625"/>
    </source>
</evidence>
<dbReference type="Proteomes" id="UP000002574">
    <property type="component" value="Chromosome"/>
</dbReference>
<dbReference type="RefSeq" id="WP_012963854.1">
    <property type="nucleotide sequence ID" value="NC_013799.1"/>
</dbReference>
<accession>D3DIM2</accession>
<dbReference type="Gene3D" id="3.30.310.70">
    <property type="entry name" value="TT1751-like domain"/>
    <property type="match status" value="1"/>
</dbReference>
<reference evidence="2 3" key="1">
    <citation type="journal article" date="2010" name="J. Bacteriol.">
        <title>Complete genome sequence of the thermophilic, obligately chemolithoautotrophic hydrogen-oxidizing bacterium Hydrogenobacter thermophilus TK-6.</title>
        <authorList>
            <person name="Arai H."/>
            <person name="Kanbe H."/>
            <person name="Ishii M."/>
            <person name="Igarashi Y."/>
        </authorList>
    </citation>
    <scope>NUCLEOTIDE SEQUENCE [LARGE SCALE GENOMIC DNA]</scope>
    <source>
        <strain evidence="3">DSM 6534 / IAM 12695 / TK-6 [Tokyo]</strain>
    </source>
</reference>
<evidence type="ECO:0000313" key="2">
    <source>
        <dbReference type="EMBL" id="BAI69674.1"/>
    </source>
</evidence>
<protein>
    <recommendedName>
        <fullName evidence="1">DUF302 domain-containing protein</fullName>
    </recommendedName>
</protein>
<gene>
    <name evidence="2" type="ordered locus">HTH_1220</name>
</gene>